<evidence type="ECO:0000313" key="7">
    <source>
        <dbReference type="Proteomes" id="UP000602510"/>
    </source>
</evidence>
<comment type="caution">
    <text evidence="5">The sequence shown here is derived from an EMBL/GenBank/DDBJ whole genome shotgun (WGS) entry which is preliminary data.</text>
</comment>
<feature type="region of interest" description="Disordered" evidence="2">
    <location>
        <begin position="387"/>
        <end position="427"/>
    </location>
</feature>
<gene>
    <name evidence="5" type="ORF">GN244_ATG03380</name>
    <name evidence="6" type="ORF">GN958_ATG23071</name>
</gene>
<proteinExistence type="predicted"/>
<feature type="coiled-coil region" evidence="1">
    <location>
        <begin position="37"/>
        <end position="125"/>
    </location>
</feature>
<evidence type="ECO:0000313" key="5">
    <source>
        <dbReference type="EMBL" id="KAF4044291.1"/>
    </source>
</evidence>
<sequence>MRVARWTLLVAALAVSVCAKDAAPVKTDGECTAPSVVASFESKIADLEQSKSELQLQVDAHGKEKTKLLADVAKEHEAIVLKLQDEIATLEKDVAIEKHAVEKAEAELKSALDKLKSESKRAISRDSDVIRLEEDLAKERTAAAERDAELKAALAKLAEQAKKTTQLEKSKDSFEKKNKALLKDLGEAKAVELSMAALLSMYYDDALVLAEQAVVYAQEKLNEQSDTLEQVQGHFENAKKTASDTTSKFYQENLAATLDPILVDVQKTVDPIWADVHKTVNPHMERYLPLVQNEAAKVKEQVVVYSQEALRRAKLARNEAITLLEQNDYVAHHAQKVIDGVLILLAIPLVLFQIRLALRLVWWLLTTTLCTLTCGLCCGSRKRSSKTKRVKKTASVNQSLNAPLNGPAKKTTTKTTSTSQKRKKGKN</sequence>
<evidence type="ECO:0000256" key="1">
    <source>
        <dbReference type="SAM" id="Coils"/>
    </source>
</evidence>
<keyword evidence="1" id="KW-0175">Coiled coil</keyword>
<feature type="chain" id="PRO_5036417831" description="Myosin-like protein" evidence="4">
    <location>
        <begin position="20"/>
        <end position="427"/>
    </location>
</feature>
<reference evidence="5" key="1">
    <citation type="submission" date="2020-04" db="EMBL/GenBank/DDBJ databases">
        <title>Hybrid Assembly of Korean Phytophthora infestans isolates.</title>
        <authorList>
            <person name="Prokchorchik M."/>
            <person name="Lee Y."/>
            <person name="Seo J."/>
            <person name="Cho J.-H."/>
            <person name="Park Y.-E."/>
            <person name="Jang D.-C."/>
            <person name="Im J.-S."/>
            <person name="Choi J.-G."/>
            <person name="Park H.-J."/>
            <person name="Lee G.-B."/>
            <person name="Lee Y.-G."/>
            <person name="Hong S.-Y."/>
            <person name="Cho K."/>
            <person name="Sohn K.H."/>
        </authorList>
    </citation>
    <scope>NUCLEOTIDE SEQUENCE</scope>
    <source>
        <strain evidence="5">KR_1_A1</strain>
        <strain evidence="6">KR_2_A2</strain>
    </source>
</reference>
<feature type="compositionally biased region" description="Low complexity" evidence="2">
    <location>
        <begin position="409"/>
        <end position="419"/>
    </location>
</feature>
<feature type="signal peptide" evidence="4">
    <location>
        <begin position="1"/>
        <end position="19"/>
    </location>
</feature>
<keyword evidence="4" id="KW-0732">Signal</keyword>
<dbReference type="EMBL" id="WSZM01000073">
    <property type="protein sequence ID" value="KAF4044291.1"/>
    <property type="molecule type" value="Genomic_DNA"/>
</dbReference>
<keyword evidence="7" id="KW-1185">Reference proteome</keyword>
<evidence type="ECO:0000256" key="3">
    <source>
        <dbReference type="SAM" id="Phobius"/>
    </source>
</evidence>
<evidence type="ECO:0000313" key="6">
    <source>
        <dbReference type="EMBL" id="KAF4127705.1"/>
    </source>
</evidence>
<name>A0A833TPH0_PHYIN</name>
<keyword evidence="3" id="KW-0812">Transmembrane</keyword>
<dbReference type="EMBL" id="JAACNO010003224">
    <property type="protein sequence ID" value="KAF4127705.1"/>
    <property type="molecule type" value="Genomic_DNA"/>
</dbReference>
<dbReference type="Proteomes" id="UP000602510">
    <property type="component" value="Unassembled WGS sequence"/>
</dbReference>
<dbReference type="AlphaFoldDB" id="A0A833TPH0"/>
<evidence type="ECO:0000256" key="2">
    <source>
        <dbReference type="SAM" id="MobiDB-lite"/>
    </source>
</evidence>
<protein>
    <recommendedName>
        <fullName evidence="8">Myosin-like protein</fullName>
    </recommendedName>
</protein>
<keyword evidence="3" id="KW-1133">Transmembrane helix</keyword>
<evidence type="ECO:0008006" key="8">
    <source>
        <dbReference type="Google" id="ProtNLM"/>
    </source>
</evidence>
<evidence type="ECO:0000256" key="4">
    <source>
        <dbReference type="SAM" id="SignalP"/>
    </source>
</evidence>
<organism evidence="5 7">
    <name type="scientific">Phytophthora infestans</name>
    <name type="common">Potato late blight agent</name>
    <name type="synonym">Botrytis infestans</name>
    <dbReference type="NCBI Taxonomy" id="4787"/>
    <lineage>
        <taxon>Eukaryota</taxon>
        <taxon>Sar</taxon>
        <taxon>Stramenopiles</taxon>
        <taxon>Oomycota</taxon>
        <taxon>Peronosporomycetes</taxon>
        <taxon>Peronosporales</taxon>
        <taxon>Peronosporaceae</taxon>
        <taxon>Phytophthora</taxon>
    </lineage>
</organism>
<accession>A0A833TPH0</accession>
<keyword evidence="3" id="KW-0472">Membrane</keyword>
<feature type="transmembrane region" description="Helical" evidence="3">
    <location>
        <begin position="360"/>
        <end position="379"/>
    </location>
</feature>
<dbReference type="Proteomes" id="UP000704712">
    <property type="component" value="Unassembled WGS sequence"/>
</dbReference>